<evidence type="ECO:0000256" key="1">
    <source>
        <dbReference type="SAM" id="MobiDB-lite"/>
    </source>
</evidence>
<feature type="region of interest" description="Disordered" evidence="1">
    <location>
        <begin position="255"/>
        <end position="277"/>
    </location>
</feature>
<dbReference type="GeneID" id="25274134"/>
<evidence type="ECO:0000313" key="3">
    <source>
        <dbReference type="EMBL" id="CDI81380.1"/>
    </source>
</evidence>
<reference evidence="3" key="2">
    <citation type="submission" date="2013-10" db="EMBL/GenBank/DDBJ databases">
        <authorList>
            <person name="Aslett M."/>
        </authorList>
    </citation>
    <scope>NUCLEOTIDE SEQUENCE</scope>
    <source>
        <strain evidence="3">Houghton</strain>
    </source>
</reference>
<feature type="compositionally biased region" description="Low complexity" evidence="1">
    <location>
        <begin position="55"/>
        <end position="95"/>
    </location>
</feature>
<dbReference type="Pfam" id="PF00686">
    <property type="entry name" value="CBM_20"/>
    <property type="match status" value="1"/>
</dbReference>
<dbReference type="AlphaFoldDB" id="U6GMH3"/>
<dbReference type="Gene3D" id="2.60.40.10">
    <property type="entry name" value="Immunoglobulins"/>
    <property type="match status" value="1"/>
</dbReference>
<dbReference type="PANTHER" id="PTHR24330:SF19">
    <property type="entry name" value="MEDIATOR OF RNA POLYMERASE II TRANSCRIPTION SUBUNIT 29"/>
    <property type="match status" value="1"/>
</dbReference>
<evidence type="ECO:0000259" key="2">
    <source>
        <dbReference type="PROSITE" id="PS51166"/>
    </source>
</evidence>
<accession>U6GMH3</accession>
<evidence type="ECO:0000313" key="4">
    <source>
        <dbReference type="Proteomes" id="UP000018050"/>
    </source>
</evidence>
<dbReference type="InterPro" id="IPR002044">
    <property type="entry name" value="CBM20"/>
</dbReference>
<sequence length="295" mass="33086">MSAKPHQDIPGGRSSPQQQQQQPQEQQQQQQQQQQRGSLQQGLRGGGDGSSTAAQTTEPPSSPSSSKDQQKGQQGNQKQQQQEQHETLQPQQQQQLHHHQQHQQQQQPPQSAQQQEQQEQQEQQGPRRGPPTEEERLRVREKYRQRLLERKLLIYQRALTEVIDREKQTGVSKLTFKIYVPTRYGQDVYIIGSEPFLGSWAVPSAVAMKWGEGNIWSVSINVPAAPCFLESGAAALSPRLTTHVELLLSLLGSADPDPDPPPMNPSQLGAPQRQSISSYPGPYANIFLSKYPYLG</sequence>
<organism evidence="3 4">
    <name type="scientific">Eimeria acervulina</name>
    <name type="common">Coccidian parasite</name>
    <dbReference type="NCBI Taxonomy" id="5801"/>
    <lineage>
        <taxon>Eukaryota</taxon>
        <taxon>Sar</taxon>
        <taxon>Alveolata</taxon>
        <taxon>Apicomplexa</taxon>
        <taxon>Conoidasida</taxon>
        <taxon>Coccidia</taxon>
        <taxon>Eucoccidiorida</taxon>
        <taxon>Eimeriorina</taxon>
        <taxon>Eimeriidae</taxon>
        <taxon>Eimeria</taxon>
    </lineage>
</organism>
<dbReference type="PANTHER" id="PTHR24330">
    <property type="entry name" value="HOMEOBOX PROTEIN BARH-LIKE"/>
    <property type="match status" value="1"/>
</dbReference>
<dbReference type="SUPFAM" id="SSF49452">
    <property type="entry name" value="Starch-binding domain-like"/>
    <property type="match status" value="1"/>
</dbReference>
<dbReference type="InterPro" id="IPR013784">
    <property type="entry name" value="Carb-bd-like_fold"/>
</dbReference>
<dbReference type="InterPro" id="IPR052145">
    <property type="entry name" value="Mediator/Homeobox_domain"/>
</dbReference>
<feature type="compositionally biased region" description="Low complexity" evidence="1">
    <location>
        <begin position="10"/>
        <end position="42"/>
    </location>
</feature>
<dbReference type="GO" id="GO:2001070">
    <property type="term" value="F:starch binding"/>
    <property type="evidence" value="ECO:0007669"/>
    <property type="project" value="InterPro"/>
</dbReference>
<dbReference type="RefSeq" id="XP_013248886.1">
    <property type="nucleotide sequence ID" value="XM_013393432.1"/>
</dbReference>
<protein>
    <submittedName>
        <fullName evidence="3">Starch binding domain containing protein, possible plant origin, related</fullName>
    </submittedName>
</protein>
<feature type="compositionally biased region" description="Low complexity" evidence="1">
    <location>
        <begin position="102"/>
        <end position="124"/>
    </location>
</feature>
<dbReference type="OrthoDB" id="408870at2759"/>
<name>U6GMH3_EIMAC</name>
<keyword evidence="4" id="KW-1185">Reference proteome</keyword>
<feature type="region of interest" description="Disordered" evidence="1">
    <location>
        <begin position="1"/>
        <end position="138"/>
    </location>
</feature>
<feature type="domain" description="CBM20" evidence="2">
    <location>
        <begin position="166"/>
        <end position="281"/>
    </location>
</feature>
<gene>
    <name evidence="3" type="ORF">EAH_00060640</name>
</gene>
<proteinExistence type="predicted"/>
<dbReference type="Proteomes" id="UP000018050">
    <property type="component" value="Unassembled WGS sequence"/>
</dbReference>
<reference evidence="3" key="1">
    <citation type="submission" date="2013-10" db="EMBL/GenBank/DDBJ databases">
        <title>Genomic analysis of the causative agents of coccidiosis in chickens.</title>
        <authorList>
            <person name="Reid A.J."/>
            <person name="Blake D."/>
            <person name="Billington K."/>
            <person name="Browne H."/>
            <person name="Dunn M."/>
            <person name="Hung S."/>
            <person name="Kawahara F."/>
            <person name="Miranda-Saavedra D."/>
            <person name="Mourier T."/>
            <person name="Nagra H."/>
            <person name="Otto T.D."/>
            <person name="Rawlings N."/>
            <person name="Sanchez A."/>
            <person name="Sanders M."/>
            <person name="Subramaniam C."/>
            <person name="Tay Y."/>
            <person name="Dear P."/>
            <person name="Doerig C."/>
            <person name="Gruber A."/>
            <person name="Parkinson J."/>
            <person name="Shirley M."/>
            <person name="Wan K.L."/>
            <person name="Berriman M."/>
            <person name="Tomley F."/>
            <person name="Pain A."/>
        </authorList>
    </citation>
    <scope>NUCLEOTIDE SEQUENCE</scope>
    <source>
        <strain evidence="3">Houghton</strain>
    </source>
</reference>
<dbReference type="EMBL" id="HG671613">
    <property type="protein sequence ID" value="CDI81380.1"/>
    <property type="molecule type" value="Genomic_DNA"/>
</dbReference>
<dbReference type="PROSITE" id="PS51166">
    <property type="entry name" value="CBM20"/>
    <property type="match status" value="1"/>
</dbReference>
<dbReference type="VEuPathDB" id="ToxoDB:EAH_00060640"/>
<dbReference type="InterPro" id="IPR013783">
    <property type="entry name" value="Ig-like_fold"/>
</dbReference>